<protein>
    <submittedName>
        <fullName evidence="1">Uncharacterized protein</fullName>
    </submittedName>
</protein>
<name>A0A9I9DWL1_CUCME</name>
<proteinExistence type="predicted"/>
<dbReference type="EnsemblPlants" id="MELO3C024931.2.1">
    <property type="protein sequence ID" value="MELO3C024931.2.1"/>
    <property type="gene ID" value="MELO3C024931.2"/>
</dbReference>
<dbReference type="AlphaFoldDB" id="A0A9I9DWL1"/>
<organism evidence="1">
    <name type="scientific">Cucumis melo</name>
    <name type="common">Muskmelon</name>
    <dbReference type="NCBI Taxonomy" id="3656"/>
    <lineage>
        <taxon>Eukaryota</taxon>
        <taxon>Viridiplantae</taxon>
        <taxon>Streptophyta</taxon>
        <taxon>Embryophyta</taxon>
        <taxon>Tracheophyta</taxon>
        <taxon>Spermatophyta</taxon>
        <taxon>Magnoliopsida</taxon>
        <taxon>eudicotyledons</taxon>
        <taxon>Gunneridae</taxon>
        <taxon>Pentapetalae</taxon>
        <taxon>rosids</taxon>
        <taxon>fabids</taxon>
        <taxon>Cucurbitales</taxon>
        <taxon>Cucurbitaceae</taxon>
        <taxon>Benincaseae</taxon>
        <taxon>Cucumis</taxon>
    </lineage>
</organism>
<sequence length="64" mass="7291">KGLLNKSFPYYDKLAYVFGRDKVTGRFVETFVDVRCNEPIGYEGFDMPDGNDPLSVFIHVQLGD</sequence>
<evidence type="ECO:0000313" key="1">
    <source>
        <dbReference type="EnsemblPlants" id="MELO3C024931.2.1"/>
    </source>
</evidence>
<dbReference type="Gramene" id="MELO3C024931.2.1">
    <property type="protein sequence ID" value="MELO3C024931.2.1"/>
    <property type="gene ID" value="MELO3C024931.2"/>
</dbReference>
<reference evidence="1" key="1">
    <citation type="submission" date="2023-03" db="UniProtKB">
        <authorList>
            <consortium name="EnsemblPlants"/>
        </authorList>
    </citation>
    <scope>IDENTIFICATION</scope>
</reference>
<accession>A0A9I9DWL1</accession>